<reference evidence="2 3" key="1">
    <citation type="journal article" date="2024" name="Science">
        <title>Giant polyketide synthase enzymes in the biosynthesis of giant marine polyether toxins.</title>
        <authorList>
            <person name="Fallon T.R."/>
            <person name="Shende V.V."/>
            <person name="Wierzbicki I.H."/>
            <person name="Pendleton A.L."/>
            <person name="Watervoot N.F."/>
            <person name="Auber R.P."/>
            <person name="Gonzalez D.J."/>
            <person name="Wisecaver J.H."/>
            <person name="Moore B.S."/>
        </authorList>
    </citation>
    <scope>NUCLEOTIDE SEQUENCE [LARGE SCALE GENOMIC DNA]</scope>
    <source>
        <strain evidence="2 3">12B1</strain>
    </source>
</reference>
<dbReference type="Gene3D" id="3.40.50.450">
    <property type="match status" value="1"/>
</dbReference>
<dbReference type="AlphaFoldDB" id="A0AB34K7H1"/>
<dbReference type="NCBIfam" id="TIGR00730">
    <property type="entry name" value="Rossman fold protein, TIGR00730 family"/>
    <property type="match status" value="1"/>
</dbReference>
<dbReference type="Proteomes" id="UP001515480">
    <property type="component" value="Unassembled WGS sequence"/>
</dbReference>
<name>A0AB34K7H1_PRYPA</name>
<proteinExistence type="predicted"/>
<dbReference type="InterPro" id="IPR031100">
    <property type="entry name" value="LOG_fam"/>
</dbReference>
<dbReference type="GO" id="GO:0016799">
    <property type="term" value="F:hydrolase activity, hydrolyzing N-glycosyl compounds"/>
    <property type="evidence" value="ECO:0007669"/>
    <property type="project" value="TreeGrafter"/>
</dbReference>
<gene>
    <name evidence="2" type="ORF">AB1Y20_001192</name>
</gene>
<dbReference type="InterPro" id="IPR005269">
    <property type="entry name" value="LOG"/>
</dbReference>
<evidence type="ECO:0008006" key="4">
    <source>
        <dbReference type="Google" id="ProtNLM"/>
    </source>
</evidence>
<keyword evidence="3" id="KW-1185">Reference proteome</keyword>
<dbReference type="GO" id="GO:0005829">
    <property type="term" value="C:cytosol"/>
    <property type="evidence" value="ECO:0007669"/>
    <property type="project" value="TreeGrafter"/>
</dbReference>
<dbReference type="PANTHER" id="PTHR31223:SF70">
    <property type="entry name" value="LOG FAMILY PROTEIN YJL055W"/>
    <property type="match status" value="1"/>
</dbReference>
<accession>A0AB34K7H1</accession>
<comment type="caution">
    <text evidence="2">The sequence shown here is derived from an EMBL/GenBank/DDBJ whole genome shotgun (WGS) entry which is preliminary data.</text>
</comment>
<keyword evidence="1" id="KW-1133">Transmembrane helix</keyword>
<dbReference type="SUPFAM" id="SSF102405">
    <property type="entry name" value="MCP/YpsA-like"/>
    <property type="match status" value="1"/>
</dbReference>
<evidence type="ECO:0000313" key="3">
    <source>
        <dbReference type="Proteomes" id="UP001515480"/>
    </source>
</evidence>
<sequence>MSLRVCVYGSSSKKTPAAYLEAASVLGTELASRGHTCINGGGAHGVMGALNRACKAVGGRVVGVCHEMFVDGDITEMFRGFELVVTRGGDLTERKAALVAHSDCFIALPGGPGTWDELWEVACARQLGIARSGPICLLNTDGYYDGFVQQIERAYVDQILHKPPREFIHVVEDPIDAVDWCEAHVKDGTRMPSPVPQRASTLGLSFSHFPALFWIALGALGGSLATLASVRRR</sequence>
<dbReference type="GO" id="GO:0009691">
    <property type="term" value="P:cytokinin biosynthetic process"/>
    <property type="evidence" value="ECO:0007669"/>
    <property type="project" value="InterPro"/>
</dbReference>
<dbReference type="EMBL" id="JBGBPQ010000001">
    <property type="protein sequence ID" value="KAL1530280.1"/>
    <property type="molecule type" value="Genomic_DNA"/>
</dbReference>
<dbReference type="Pfam" id="PF03641">
    <property type="entry name" value="Lysine_decarbox"/>
    <property type="match status" value="1"/>
</dbReference>
<dbReference type="PANTHER" id="PTHR31223">
    <property type="entry name" value="LOG FAMILY PROTEIN YJL055W"/>
    <property type="match status" value="1"/>
</dbReference>
<organism evidence="2 3">
    <name type="scientific">Prymnesium parvum</name>
    <name type="common">Toxic golden alga</name>
    <dbReference type="NCBI Taxonomy" id="97485"/>
    <lineage>
        <taxon>Eukaryota</taxon>
        <taxon>Haptista</taxon>
        <taxon>Haptophyta</taxon>
        <taxon>Prymnesiophyceae</taxon>
        <taxon>Prymnesiales</taxon>
        <taxon>Prymnesiaceae</taxon>
        <taxon>Prymnesium</taxon>
    </lineage>
</organism>
<keyword evidence="1" id="KW-0812">Transmembrane</keyword>
<feature type="transmembrane region" description="Helical" evidence="1">
    <location>
        <begin position="211"/>
        <end position="230"/>
    </location>
</feature>
<keyword evidence="1" id="KW-0472">Membrane</keyword>
<protein>
    <recommendedName>
        <fullName evidence="4">Cytokinin riboside 5'-monophosphate phosphoribohydrolase</fullName>
    </recommendedName>
</protein>
<evidence type="ECO:0000256" key="1">
    <source>
        <dbReference type="SAM" id="Phobius"/>
    </source>
</evidence>
<evidence type="ECO:0000313" key="2">
    <source>
        <dbReference type="EMBL" id="KAL1530280.1"/>
    </source>
</evidence>